<gene>
    <name evidence="2" type="ORF">COX38_02925</name>
</gene>
<organism evidence="2 3">
    <name type="scientific">Candidatus Nealsonbacteria bacterium CG23_combo_of_CG06-09_8_20_14_all_39_25</name>
    <dbReference type="NCBI Taxonomy" id="1974723"/>
    <lineage>
        <taxon>Bacteria</taxon>
        <taxon>Candidatus Nealsoniibacteriota</taxon>
    </lineage>
</organism>
<dbReference type="GO" id="GO:0004519">
    <property type="term" value="F:endonuclease activity"/>
    <property type="evidence" value="ECO:0007669"/>
    <property type="project" value="InterPro"/>
</dbReference>
<comment type="caution">
    <text evidence="2">The sequence shown here is derived from an EMBL/GenBank/DDBJ whole genome shotgun (WGS) entry which is preliminary data.</text>
</comment>
<dbReference type="Gene3D" id="3.10.28.10">
    <property type="entry name" value="Homing endonucleases"/>
    <property type="match status" value="1"/>
</dbReference>
<evidence type="ECO:0000259" key="1">
    <source>
        <dbReference type="Pfam" id="PF00961"/>
    </source>
</evidence>
<proteinExistence type="predicted"/>
<dbReference type="SUPFAM" id="SSF55608">
    <property type="entry name" value="Homing endonucleases"/>
    <property type="match status" value="1"/>
</dbReference>
<evidence type="ECO:0000313" key="2">
    <source>
        <dbReference type="EMBL" id="PIP22023.1"/>
    </source>
</evidence>
<sequence>MDNIKKETLSGEYVAGFIDGEGYIGITFQRKKETHCQSASARYHPYLIITNNNYEILNDIKKFVGSGRIYKLSRNYKQKQGFQYKLTKMEPLRRFLNFVHPYLHLKQKQCEFLLAFIDIRKNAKIITGRGYRGATSYTIEEKIYQKLLNLNKRGE</sequence>
<reference evidence="2 3" key="1">
    <citation type="submission" date="2017-09" db="EMBL/GenBank/DDBJ databases">
        <title>Depth-based differentiation of microbial function through sediment-hosted aquifers and enrichment of novel symbionts in the deep terrestrial subsurface.</title>
        <authorList>
            <person name="Probst A.J."/>
            <person name="Ladd B."/>
            <person name="Jarett J.K."/>
            <person name="Geller-Mcgrath D.E."/>
            <person name="Sieber C.M."/>
            <person name="Emerson J.B."/>
            <person name="Anantharaman K."/>
            <person name="Thomas B.C."/>
            <person name="Malmstrom R."/>
            <person name="Stieglmeier M."/>
            <person name="Klingl A."/>
            <person name="Woyke T."/>
            <person name="Ryan C.M."/>
            <person name="Banfield J.F."/>
        </authorList>
    </citation>
    <scope>NUCLEOTIDE SEQUENCE [LARGE SCALE GENOMIC DNA]</scope>
    <source>
        <strain evidence="2">CG23_combo_of_CG06-09_8_20_14_all_39_25</strain>
    </source>
</reference>
<name>A0A2G9YTE7_9BACT</name>
<feature type="domain" description="Homing endonuclease LAGLIDADG" evidence="1">
    <location>
        <begin position="15"/>
        <end position="113"/>
    </location>
</feature>
<dbReference type="Pfam" id="PF00961">
    <property type="entry name" value="LAGLIDADG_1"/>
    <property type="match status" value="1"/>
</dbReference>
<accession>A0A2G9YTE7</accession>
<dbReference type="EMBL" id="PCRN01000098">
    <property type="protein sequence ID" value="PIP22023.1"/>
    <property type="molecule type" value="Genomic_DNA"/>
</dbReference>
<evidence type="ECO:0000313" key="3">
    <source>
        <dbReference type="Proteomes" id="UP000229054"/>
    </source>
</evidence>
<dbReference type="AlphaFoldDB" id="A0A2G9YTE7"/>
<protein>
    <recommendedName>
        <fullName evidence="1">Homing endonuclease LAGLIDADG domain-containing protein</fullName>
    </recommendedName>
</protein>
<dbReference type="Proteomes" id="UP000229054">
    <property type="component" value="Unassembled WGS sequence"/>
</dbReference>
<dbReference type="InterPro" id="IPR027434">
    <property type="entry name" value="Homing_endonucl"/>
</dbReference>
<dbReference type="InterPro" id="IPR004860">
    <property type="entry name" value="LAGLIDADG_dom"/>
</dbReference>